<feature type="domain" description="Quinate/shikimate 5-dehydrogenase/glutamyl-tRNA reductase" evidence="9">
    <location>
        <begin position="137"/>
        <end position="271"/>
    </location>
</feature>
<dbReference type="PIRSF" id="PIRSF000445">
    <property type="entry name" value="4pyrrol_synth_GluRdtase"/>
    <property type="match status" value="1"/>
</dbReference>
<dbReference type="UniPathway" id="UPA00251">
    <property type="reaction ID" value="UER00316"/>
</dbReference>
<keyword evidence="5" id="KW-0560">Oxidoreductase</keyword>
<evidence type="ECO:0000256" key="1">
    <source>
        <dbReference type="ARBA" id="ARBA00005059"/>
    </source>
</evidence>
<evidence type="ECO:0000256" key="2">
    <source>
        <dbReference type="ARBA" id="ARBA00005916"/>
    </source>
</evidence>
<name>A0A382GNR9_9ZZZZ</name>
<dbReference type="Gene3D" id="3.40.50.720">
    <property type="entry name" value="NAD(P)-binding Rossmann-like Domain"/>
    <property type="match status" value="1"/>
</dbReference>
<dbReference type="InterPro" id="IPR036291">
    <property type="entry name" value="NAD(P)-bd_dom_sf"/>
</dbReference>
<dbReference type="FunFam" id="3.30.460.30:FF:000001">
    <property type="entry name" value="Glutamyl-tRNA reductase"/>
    <property type="match status" value="1"/>
</dbReference>
<evidence type="ECO:0000313" key="11">
    <source>
        <dbReference type="EMBL" id="SVB76776.1"/>
    </source>
</evidence>
<dbReference type="HAMAP" id="MF_00087">
    <property type="entry name" value="Glu_tRNA_reductase"/>
    <property type="match status" value="1"/>
</dbReference>
<gene>
    <name evidence="11" type="ORF">METZ01_LOCUS229630</name>
</gene>
<proteinExistence type="inferred from homology"/>
<comment type="similarity">
    <text evidence="2">Belongs to the glutamyl-tRNA reductase family.</text>
</comment>
<keyword evidence="4" id="KW-0521">NADP</keyword>
<dbReference type="InterPro" id="IPR006151">
    <property type="entry name" value="Shikm_DH/Glu-tRNA_Rdtase"/>
</dbReference>
<dbReference type="Pfam" id="PF05201">
    <property type="entry name" value="GlutR_N"/>
    <property type="match status" value="1"/>
</dbReference>
<evidence type="ECO:0000256" key="6">
    <source>
        <dbReference type="ARBA" id="ARBA00023244"/>
    </source>
</evidence>
<protein>
    <recommendedName>
        <fullName evidence="3">glutamyl-tRNA reductase</fullName>
        <ecNumber evidence="3">1.2.1.70</ecNumber>
    </recommendedName>
</protein>
<feature type="domain" description="Glutamyl-tRNA reductase N-terminal" evidence="10">
    <location>
        <begin position="2"/>
        <end position="121"/>
    </location>
</feature>
<dbReference type="PROSITE" id="PS00747">
    <property type="entry name" value="GLUTR"/>
    <property type="match status" value="1"/>
</dbReference>
<dbReference type="FunFam" id="3.40.50.720:FF:000031">
    <property type="entry name" value="Glutamyl-tRNA reductase"/>
    <property type="match status" value="1"/>
</dbReference>
<keyword evidence="6" id="KW-0627">Porphyrin biosynthesis</keyword>
<dbReference type="GO" id="GO:0019353">
    <property type="term" value="P:protoporphyrinogen IX biosynthetic process from glutamate"/>
    <property type="evidence" value="ECO:0007669"/>
    <property type="project" value="TreeGrafter"/>
</dbReference>
<dbReference type="InterPro" id="IPR036343">
    <property type="entry name" value="GluRdtase_N_sf"/>
</dbReference>
<dbReference type="GO" id="GO:0008883">
    <property type="term" value="F:glutamyl-tRNA reductase activity"/>
    <property type="evidence" value="ECO:0007669"/>
    <property type="project" value="UniProtKB-EC"/>
</dbReference>
<evidence type="ECO:0000259" key="9">
    <source>
        <dbReference type="Pfam" id="PF01488"/>
    </source>
</evidence>
<evidence type="ECO:0000256" key="4">
    <source>
        <dbReference type="ARBA" id="ARBA00022857"/>
    </source>
</evidence>
<evidence type="ECO:0000256" key="3">
    <source>
        <dbReference type="ARBA" id="ARBA00012970"/>
    </source>
</evidence>
<dbReference type="InterPro" id="IPR015896">
    <property type="entry name" value="4pyrrol_synth_GluRdtase_dimer"/>
</dbReference>
<evidence type="ECO:0000256" key="5">
    <source>
        <dbReference type="ARBA" id="ARBA00023002"/>
    </source>
</evidence>
<feature type="domain" description="Tetrapyrrole biosynthesis glutamyl-tRNA reductase dimerisation" evidence="8">
    <location>
        <begin position="285"/>
        <end position="382"/>
    </location>
</feature>
<dbReference type="EC" id="1.2.1.70" evidence="3"/>
<feature type="non-terminal residue" evidence="11">
    <location>
        <position position="1"/>
    </location>
</feature>
<dbReference type="GO" id="GO:0050661">
    <property type="term" value="F:NADP binding"/>
    <property type="evidence" value="ECO:0007669"/>
    <property type="project" value="InterPro"/>
</dbReference>
<dbReference type="SUPFAM" id="SSF51735">
    <property type="entry name" value="NAD(P)-binding Rossmann-fold domains"/>
    <property type="match status" value="1"/>
</dbReference>
<dbReference type="CDD" id="cd05213">
    <property type="entry name" value="NAD_bind_Glutamyl_tRNA_reduct"/>
    <property type="match status" value="1"/>
</dbReference>
<dbReference type="Pfam" id="PF01488">
    <property type="entry name" value="Shikimate_DH"/>
    <property type="match status" value="1"/>
</dbReference>
<dbReference type="InterPro" id="IPR015895">
    <property type="entry name" value="4pyrrol_synth_GluRdtase_N"/>
</dbReference>
<evidence type="ECO:0000259" key="8">
    <source>
        <dbReference type="Pfam" id="PF00745"/>
    </source>
</evidence>
<dbReference type="InterPro" id="IPR000343">
    <property type="entry name" value="4pyrrol_synth_GluRdtase"/>
</dbReference>
<dbReference type="PANTHER" id="PTHR43013:SF1">
    <property type="entry name" value="GLUTAMYL-TRNA REDUCTASE"/>
    <property type="match status" value="1"/>
</dbReference>
<reference evidence="11" key="1">
    <citation type="submission" date="2018-05" db="EMBL/GenBank/DDBJ databases">
        <authorList>
            <person name="Lanie J.A."/>
            <person name="Ng W.-L."/>
            <person name="Kazmierczak K.M."/>
            <person name="Andrzejewski T.M."/>
            <person name="Davidsen T.M."/>
            <person name="Wayne K.J."/>
            <person name="Tettelin H."/>
            <person name="Glass J.I."/>
            <person name="Rusch D."/>
            <person name="Podicherti R."/>
            <person name="Tsui H.-C.T."/>
            <person name="Winkler M.E."/>
        </authorList>
    </citation>
    <scope>NUCLEOTIDE SEQUENCE</scope>
</reference>
<dbReference type="SUPFAM" id="SSF69742">
    <property type="entry name" value="Glutamyl tRNA-reductase catalytic, N-terminal domain"/>
    <property type="match status" value="1"/>
</dbReference>
<dbReference type="Gene3D" id="3.30.460.30">
    <property type="entry name" value="Glutamyl-tRNA reductase, N-terminal domain"/>
    <property type="match status" value="1"/>
</dbReference>
<evidence type="ECO:0000256" key="7">
    <source>
        <dbReference type="ARBA" id="ARBA00047464"/>
    </source>
</evidence>
<sequence length="390" mass="43874">ELKHQNGVYEAAILSTCNRTEIYCNIDQNKNHNPIDWLHNYHGIKKGLLKPFLYEHPDENAVRHVLRVASGLDSMILGETQVLGQLKNAYQEAINAGCIGHQLNRLFQHSFHVAKEIRSNTAIGDHPVSVAYAAVRLAQQIFGELNNKTALLIGAGKTIELVIKHLHENGLRRMIIANRSLERSQQLAKEYSIYTIHIGDVAKHLAETDIVISCTASSLPIIGKGTVENAIQVRKHKPMFMVDIAVPRDIEIGVGELDDVYLYSVDDLKDIVQMNLKNRQYAAKQAEQIIDIQAHEFMDWVNSLEAVSTIRALRGQAERIQDEVLQKGLLRIKKGDIPEAILHEAVHTLTNKLIHEPSFQLKNASVKNRNALLKAAEKLYGLEENKTKNK</sequence>
<evidence type="ECO:0000259" key="10">
    <source>
        <dbReference type="Pfam" id="PF05201"/>
    </source>
</evidence>
<dbReference type="Pfam" id="PF00745">
    <property type="entry name" value="GlutR_dimer"/>
    <property type="match status" value="1"/>
</dbReference>
<accession>A0A382GNR9</accession>
<organism evidence="11">
    <name type="scientific">marine metagenome</name>
    <dbReference type="NCBI Taxonomy" id="408172"/>
    <lineage>
        <taxon>unclassified sequences</taxon>
        <taxon>metagenomes</taxon>
        <taxon>ecological metagenomes</taxon>
    </lineage>
</organism>
<dbReference type="EMBL" id="UINC01056578">
    <property type="protein sequence ID" value="SVB76776.1"/>
    <property type="molecule type" value="Genomic_DNA"/>
</dbReference>
<dbReference type="InterPro" id="IPR036453">
    <property type="entry name" value="GluRdtase_dimer_dom_sf"/>
</dbReference>
<dbReference type="NCBIfam" id="TIGR01035">
    <property type="entry name" value="hemA"/>
    <property type="match status" value="1"/>
</dbReference>
<dbReference type="PANTHER" id="PTHR43013">
    <property type="entry name" value="GLUTAMYL-TRNA REDUCTASE"/>
    <property type="match status" value="1"/>
</dbReference>
<dbReference type="SUPFAM" id="SSF69075">
    <property type="entry name" value="Glutamyl tRNA-reductase dimerization domain"/>
    <property type="match status" value="1"/>
</dbReference>
<comment type="catalytic activity">
    <reaction evidence="7">
        <text>(S)-4-amino-5-oxopentanoate + tRNA(Glu) + NADP(+) = L-glutamyl-tRNA(Glu) + NADPH + H(+)</text>
        <dbReference type="Rhea" id="RHEA:12344"/>
        <dbReference type="Rhea" id="RHEA-COMP:9663"/>
        <dbReference type="Rhea" id="RHEA-COMP:9680"/>
        <dbReference type="ChEBI" id="CHEBI:15378"/>
        <dbReference type="ChEBI" id="CHEBI:57501"/>
        <dbReference type="ChEBI" id="CHEBI:57783"/>
        <dbReference type="ChEBI" id="CHEBI:58349"/>
        <dbReference type="ChEBI" id="CHEBI:78442"/>
        <dbReference type="ChEBI" id="CHEBI:78520"/>
        <dbReference type="EC" id="1.2.1.70"/>
    </reaction>
</comment>
<dbReference type="InterPro" id="IPR018214">
    <property type="entry name" value="GluRdtase_CS"/>
</dbReference>
<dbReference type="AlphaFoldDB" id="A0A382GNR9"/>
<comment type="pathway">
    <text evidence="1">Porphyrin-containing compound metabolism; protoporphyrin-IX biosynthesis; 5-aminolevulinate from L-glutamyl-tRNA(Glu): step 1/2.</text>
</comment>